<keyword evidence="1" id="KW-0545">Nucleotide biosynthesis</keyword>
<organism evidence="3 4">
    <name type="scientific">Lutibaculum baratangense AMV1</name>
    <dbReference type="NCBI Taxonomy" id="631454"/>
    <lineage>
        <taxon>Bacteria</taxon>
        <taxon>Pseudomonadati</taxon>
        <taxon>Pseudomonadota</taxon>
        <taxon>Alphaproteobacteria</taxon>
        <taxon>Hyphomicrobiales</taxon>
        <taxon>Tepidamorphaceae</taxon>
        <taxon>Lutibaculum</taxon>
    </lineage>
</organism>
<dbReference type="GO" id="GO:0016301">
    <property type="term" value="F:kinase activity"/>
    <property type="evidence" value="ECO:0007669"/>
    <property type="project" value="UniProtKB-KW"/>
</dbReference>
<dbReference type="NCBIfam" id="TIGR01251">
    <property type="entry name" value="ribP_PPkin"/>
    <property type="match status" value="1"/>
</dbReference>
<dbReference type="InterPro" id="IPR000836">
    <property type="entry name" value="PRTase_dom"/>
</dbReference>
<dbReference type="PANTHER" id="PTHR10210">
    <property type="entry name" value="RIBOSE-PHOSPHATE DIPHOSPHOKINASE FAMILY MEMBER"/>
    <property type="match status" value="1"/>
</dbReference>
<dbReference type="PATRIC" id="fig|631454.5.peg.2726"/>
<dbReference type="GO" id="GO:0005737">
    <property type="term" value="C:cytoplasm"/>
    <property type="evidence" value="ECO:0007669"/>
    <property type="project" value="TreeGrafter"/>
</dbReference>
<dbReference type="SMART" id="SM01400">
    <property type="entry name" value="Pribosyltran_N"/>
    <property type="match status" value="1"/>
</dbReference>
<dbReference type="GO" id="GO:0002189">
    <property type="term" value="C:ribose phosphate diphosphokinase complex"/>
    <property type="evidence" value="ECO:0007669"/>
    <property type="project" value="TreeGrafter"/>
</dbReference>
<dbReference type="GO" id="GO:0006015">
    <property type="term" value="P:5-phosphoribose 1-diphosphate biosynthetic process"/>
    <property type="evidence" value="ECO:0007669"/>
    <property type="project" value="TreeGrafter"/>
</dbReference>
<gene>
    <name evidence="3" type="ORF">N177_2761</name>
</gene>
<dbReference type="Gene3D" id="3.40.50.2020">
    <property type="match status" value="2"/>
</dbReference>
<dbReference type="GO" id="GO:0000287">
    <property type="term" value="F:magnesium ion binding"/>
    <property type="evidence" value="ECO:0007669"/>
    <property type="project" value="InterPro"/>
</dbReference>
<accession>V4QW85</accession>
<keyword evidence="3" id="KW-0808">Transferase</keyword>
<dbReference type="AlphaFoldDB" id="V4QW85"/>
<keyword evidence="4" id="KW-1185">Reference proteome</keyword>
<dbReference type="Proteomes" id="UP000017819">
    <property type="component" value="Unassembled WGS sequence"/>
</dbReference>
<dbReference type="GO" id="GO:0004749">
    <property type="term" value="F:ribose phosphate diphosphokinase activity"/>
    <property type="evidence" value="ECO:0007669"/>
    <property type="project" value="UniProtKB-EC"/>
</dbReference>
<dbReference type="GO" id="GO:0006164">
    <property type="term" value="P:purine nucleotide biosynthetic process"/>
    <property type="evidence" value="ECO:0007669"/>
    <property type="project" value="TreeGrafter"/>
</dbReference>
<feature type="domain" description="Ribose-phosphate pyrophosphokinase N-terminal" evidence="2">
    <location>
        <begin position="2"/>
        <end position="122"/>
    </location>
</feature>
<keyword evidence="3" id="KW-0418">Kinase</keyword>
<evidence type="ECO:0000313" key="3">
    <source>
        <dbReference type="EMBL" id="ESR23992.1"/>
    </source>
</evidence>
<sequence>MMKVFALGASGSFGGEVAAGLGMNLAEYEEREFEDGEHKVRPLESVRGSETFVIQSLYGEPGDTVHDKLCRLLFFCAALREHGAQRISAVVPYLCYARKDRQTKPWDPVTTKYIAQLMEAAGIDLVMTVEVHNPAAFQNAFRCQTVHLAASELFAGHAAERYGNDELSVVSPDPGGVKRAQLFREALEGQLGRPVRAAFAEKRRSAGVVTGELLVGDVAGTTALVIDDLVSTGGTLSRAAQACLAQGAQRVVAYAAHGLFTGKADETISVSPIERLYVTDSVPPFRLSKAVLEKRVEVLPIAPFVAEAIKACVGSPD</sequence>
<comment type="caution">
    <text evidence="3">The sequence shown here is derived from an EMBL/GenBank/DDBJ whole genome shotgun (WGS) entry which is preliminary data.</text>
</comment>
<dbReference type="CDD" id="cd06223">
    <property type="entry name" value="PRTases_typeI"/>
    <property type="match status" value="1"/>
</dbReference>
<dbReference type="SUPFAM" id="SSF53271">
    <property type="entry name" value="PRTase-like"/>
    <property type="match status" value="2"/>
</dbReference>
<dbReference type="InterPro" id="IPR029057">
    <property type="entry name" value="PRTase-like"/>
</dbReference>
<dbReference type="PANTHER" id="PTHR10210:SF41">
    <property type="entry name" value="RIBOSE-PHOSPHATE PYROPHOSPHOKINASE 1, CHLOROPLASTIC"/>
    <property type="match status" value="1"/>
</dbReference>
<proteinExistence type="predicted"/>
<protein>
    <submittedName>
        <fullName evidence="3">Ribose-phosphate pyrophosphokinase</fullName>
        <ecNumber evidence="3">2.7.6.1</ecNumber>
    </submittedName>
</protein>
<reference evidence="3 4" key="1">
    <citation type="journal article" date="2014" name="Genome Announc.">
        <title>Draft Genome Sequence of Lutibaculum baratangense Strain AMV1T, Isolated from a Mud Volcano in Andamans, India.</title>
        <authorList>
            <person name="Singh A."/>
            <person name="Sreenivas A."/>
            <person name="Sathyanarayana Reddy G."/>
            <person name="Pinnaka A.K."/>
            <person name="Shivaji S."/>
        </authorList>
    </citation>
    <scope>NUCLEOTIDE SEQUENCE [LARGE SCALE GENOMIC DNA]</scope>
    <source>
        <strain evidence="3 4">AMV1</strain>
    </source>
</reference>
<evidence type="ECO:0000259" key="2">
    <source>
        <dbReference type="Pfam" id="PF13793"/>
    </source>
</evidence>
<dbReference type="EMBL" id="AWXZ01000036">
    <property type="protein sequence ID" value="ESR23992.1"/>
    <property type="molecule type" value="Genomic_DNA"/>
</dbReference>
<evidence type="ECO:0000313" key="4">
    <source>
        <dbReference type="Proteomes" id="UP000017819"/>
    </source>
</evidence>
<name>V4QW85_9HYPH</name>
<dbReference type="EC" id="2.7.6.1" evidence="3"/>
<dbReference type="InterPro" id="IPR005946">
    <property type="entry name" value="Rib-P_diPkinase"/>
</dbReference>
<dbReference type="STRING" id="631454.N177_2761"/>
<evidence type="ECO:0000256" key="1">
    <source>
        <dbReference type="ARBA" id="ARBA00022727"/>
    </source>
</evidence>
<dbReference type="Pfam" id="PF14572">
    <property type="entry name" value="Pribosyl_synth"/>
    <property type="match status" value="1"/>
</dbReference>
<dbReference type="FunFam" id="3.40.50.2020:FF:000014">
    <property type="entry name" value="Ribose-phosphate pyrophosphokinase 1"/>
    <property type="match status" value="1"/>
</dbReference>
<dbReference type="Pfam" id="PF13793">
    <property type="entry name" value="Pribosyltran_N"/>
    <property type="match status" value="1"/>
</dbReference>
<dbReference type="eggNOG" id="COG0462">
    <property type="taxonomic scope" value="Bacteria"/>
</dbReference>
<dbReference type="InterPro" id="IPR029099">
    <property type="entry name" value="Pribosyltran_N"/>
</dbReference>